<sequence>MVEDSRLVGINREWVSKTTSTDFPFNSGASGATSSSQQWSLEALQAHLQTKVTRLSSDRIELDLVGVDASVANAIRRVLLAEVPTVAIENVYVWNNTSIVVDEVFAHRLGLVPLKIDPKRMHFKGDDSPTDRNTMVFALNVSCERTPGTKEGDPNHIKGDKVLSGDLEWDPKGDQSVDWKDDPPRPVHQDILLAKLRPGQKVFMELHCVKGVGKDHTKFSPVSTASYRLLPHIDILDSDKIVDGGEENVGKFVRCFPQGVIGVRRQKETGREEIYVKDARKDTVSREVLRHPEFEDCVKLGRVRDHFMFDIESTGIIPPEELLPSAIEVLIDKIRTVKQGVEELERTHSFAAAPR</sequence>
<dbReference type="Gene3D" id="2.170.120.12">
    <property type="entry name" value="DNA-directed RNA polymerase, insert domain"/>
    <property type="match status" value="1"/>
</dbReference>
<dbReference type="GO" id="GO:0003899">
    <property type="term" value="F:DNA-directed RNA polymerase activity"/>
    <property type="evidence" value="ECO:0007669"/>
    <property type="project" value="InterPro"/>
</dbReference>
<evidence type="ECO:0000313" key="9">
    <source>
        <dbReference type="Proteomes" id="UP000245768"/>
    </source>
</evidence>
<dbReference type="HAMAP" id="MF_00320">
    <property type="entry name" value="RNApol_arch_Rpo3"/>
    <property type="match status" value="1"/>
</dbReference>
<dbReference type="PANTHER" id="PTHR11800:SF13">
    <property type="entry name" value="DNA-DIRECTED RNA POLYMERASES I AND III SUBUNIT RPAC1"/>
    <property type="match status" value="1"/>
</dbReference>
<evidence type="ECO:0000313" key="8">
    <source>
        <dbReference type="EMBL" id="PWN87132.1"/>
    </source>
</evidence>
<gene>
    <name evidence="8" type="ORF">FA10DRAFT_195717</name>
</gene>
<evidence type="ECO:0000256" key="5">
    <source>
        <dbReference type="ARBA" id="ARBA00023242"/>
    </source>
</evidence>
<evidence type="ECO:0000256" key="6">
    <source>
        <dbReference type="ARBA" id="ARBA00025804"/>
    </source>
</evidence>
<dbReference type="Gene3D" id="3.30.1360.10">
    <property type="entry name" value="RNA polymerase, RBP11-like subunit"/>
    <property type="match status" value="1"/>
</dbReference>
<protein>
    <recommendedName>
        <fullName evidence="2">DNA-directed RNA polymerases I and III subunit RPAC1</fullName>
    </recommendedName>
</protein>
<dbReference type="GO" id="GO:0005666">
    <property type="term" value="C:RNA polymerase III complex"/>
    <property type="evidence" value="ECO:0007669"/>
    <property type="project" value="TreeGrafter"/>
</dbReference>
<dbReference type="NCBIfam" id="NF001988">
    <property type="entry name" value="PRK00783.1"/>
    <property type="match status" value="1"/>
</dbReference>
<dbReference type="GO" id="GO:0005736">
    <property type="term" value="C:RNA polymerase I complex"/>
    <property type="evidence" value="ECO:0007669"/>
    <property type="project" value="TreeGrafter"/>
</dbReference>
<reference evidence="8 9" key="1">
    <citation type="journal article" date="2018" name="Mol. Biol. Evol.">
        <title>Broad Genomic Sampling Reveals a Smut Pathogenic Ancestry of the Fungal Clade Ustilaginomycotina.</title>
        <authorList>
            <person name="Kijpornyongpan T."/>
            <person name="Mondo S.J."/>
            <person name="Barry K."/>
            <person name="Sandor L."/>
            <person name="Lee J."/>
            <person name="Lipzen A."/>
            <person name="Pangilinan J."/>
            <person name="LaButti K."/>
            <person name="Hainaut M."/>
            <person name="Henrissat B."/>
            <person name="Grigoriev I.V."/>
            <person name="Spatafora J.W."/>
            <person name="Aime M.C."/>
        </authorList>
    </citation>
    <scope>NUCLEOTIDE SEQUENCE [LARGE SCALE GENOMIC DNA]</scope>
    <source>
        <strain evidence="8 9">MCA 4198</strain>
    </source>
</reference>
<dbReference type="Pfam" id="PF01193">
    <property type="entry name" value="RNA_pol_L"/>
    <property type="match status" value="1"/>
</dbReference>
<keyword evidence="3" id="KW-0240">DNA-directed RNA polymerase</keyword>
<evidence type="ECO:0000256" key="1">
    <source>
        <dbReference type="ARBA" id="ARBA00004123"/>
    </source>
</evidence>
<keyword evidence="9" id="KW-1185">Reference proteome</keyword>
<comment type="subcellular location">
    <subcellularLocation>
        <location evidence="1">Nucleus</location>
    </subcellularLocation>
</comment>
<evidence type="ECO:0000256" key="4">
    <source>
        <dbReference type="ARBA" id="ARBA00023163"/>
    </source>
</evidence>
<dbReference type="AlphaFoldDB" id="A0A316YD42"/>
<dbReference type="CDD" id="cd07032">
    <property type="entry name" value="RNAP_I_II_AC40"/>
    <property type="match status" value="1"/>
</dbReference>
<dbReference type="InterPro" id="IPR011262">
    <property type="entry name" value="DNA-dir_RNA_pol_insert"/>
</dbReference>
<dbReference type="InterPro" id="IPR022842">
    <property type="entry name" value="RNAP_Rpo3/Rpb3/RPAC1"/>
</dbReference>
<keyword evidence="5" id="KW-0539">Nucleus</keyword>
<dbReference type="PANTHER" id="PTHR11800">
    <property type="entry name" value="DNA-DIRECTED RNA POLYMERASE"/>
    <property type="match status" value="1"/>
</dbReference>
<proteinExistence type="inferred from homology"/>
<dbReference type="SUPFAM" id="SSF56553">
    <property type="entry name" value="Insert subdomain of RNA polymerase alpha subunit"/>
    <property type="match status" value="1"/>
</dbReference>
<dbReference type="GO" id="GO:0055029">
    <property type="term" value="C:nuclear DNA-directed RNA polymerase complex"/>
    <property type="evidence" value="ECO:0007669"/>
    <property type="project" value="UniProtKB-ARBA"/>
</dbReference>
<evidence type="ECO:0000256" key="2">
    <source>
        <dbReference type="ARBA" id="ARBA00022083"/>
    </source>
</evidence>
<feature type="domain" description="DNA-directed RNA polymerase RpoA/D/Rpb3-type" evidence="7">
    <location>
        <begin position="59"/>
        <end position="340"/>
    </location>
</feature>
<evidence type="ECO:0000259" key="7">
    <source>
        <dbReference type="SMART" id="SM00662"/>
    </source>
</evidence>
<dbReference type="Pfam" id="PF01000">
    <property type="entry name" value="RNA_pol_A_bac"/>
    <property type="match status" value="1"/>
</dbReference>
<dbReference type="OrthoDB" id="270173at2759"/>
<organism evidence="8 9">
    <name type="scientific">Acaromyces ingoldii</name>
    <dbReference type="NCBI Taxonomy" id="215250"/>
    <lineage>
        <taxon>Eukaryota</taxon>
        <taxon>Fungi</taxon>
        <taxon>Dikarya</taxon>
        <taxon>Basidiomycota</taxon>
        <taxon>Ustilaginomycotina</taxon>
        <taxon>Exobasidiomycetes</taxon>
        <taxon>Exobasidiales</taxon>
        <taxon>Cryptobasidiaceae</taxon>
        <taxon>Acaromyces</taxon>
    </lineage>
</organism>
<dbReference type="RefSeq" id="XP_025374330.1">
    <property type="nucleotide sequence ID" value="XM_025518404.1"/>
</dbReference>
<accession>A0A316YD42</accession>
<dbReference type="FunFam" id="2.170.120.12:FF:000003">
    <property type="entry name" value="Dna-directed rna polymerases i and iii subunit"/>
    <property type="match status" value="1"/>
</dbReference>
<dbReference type="SMART" id="SM00662">
    <property type="entry name" value="RPOLD"/>
    <property type="match status" value="1"/>
</dbReference>
<dbReference type="Proteomes" id="UP000245768">
    <property type="component" value="Unassembled WGS sequence"/>
</dbReference>
<dbReference type="InterPro" id="IPR011263">
    <property type="entry name" value="DNA-dir_RNA_pol_RpoA/D/Rpb3"/>
</dbReference>
<dbReference type="SUPFAM" id="SSF55257">
    <property type="entry name" value="RBP11-like subunits of RNA polymerase"/>
    <property type="match status" value="1"/>
</dbReference>
<dbReference type="GO" id="GO:0046983">
    <property type="term" value="F:protein dimerization activity"/>
    <property type="evidence" value="ECO:0007669"/>
    <property type="project" value="InterPro"/>
</dbReference>
<dbReference type="FunCoup" id="A0A316YD42">
    <property type="interactions" value="396"/>
</dbReference>
<evidence type="ECO:0000256" key="3">
    <source>
        <dbReference type="ARBA" id="ARBA00022478"/>
    </source>
</evidence>
<dbReference type="InterPro" id="IPR033901">
    <property type="entry name" value="RNAPI/III_AC40"/>
</dbReference>
<dbReference type="STRING" id="215250.A0A316YD42"/>
<keyword evidence="4" id="KW-0804">Transcription</keyword>
<dbReference type="InterPro" id="IPR050518">
    <property type="entry name" value="Rpo3/RPB3_RNA_Pol_subunit"/>
</dbReference>
<name>A0A316YD42_9BASI</name>
<dbReference type="InterPro" id="IPR036603">
    <property type="entry name" value="RBP11-like"/>
</dbReference>
<dbReference type="GO" id="GO:0006351">
    <property type="term" value="P:DNA-templated transcription"/>
    <property type="evidence" value="ECO:0007669"/>
    <property type="project" value="InterPro"/>
</dbReference>
<dbReference type="EMBL" id="KZ819641">
    <property type="protein sequence ID" value="PWN87132.1"/>
    <property type="molecule type" value="Genomic_DNA"/>
</dbReference>
<comment type="similarity">
    <text evidence="6">Belongs to the archaeal Rpo3/eukaryotic RPB3 RNA polymerase subunit family.</text>
</comment>
<dbReference type="InterPro" id="IPR036643">
    <property type="entry name" value="RNApol_insert_sf"/>
</dbReference>
<dbReference type="GeneID" id="37040320"/>
<dbReference type="InParanoid" id="A0A316YD42"/>